<evidence type="ECO:0000313" key="2">
    <source>
        <dbReference type="Proteomes" id="UP001177021"/>
    </source>
</evidence>
<organism evidence="1 2">
    <name type="scientific">Trifolium pratense</name>
    <name type="common">Red clover</name>
    <dbReference type="NCBI Taxonomy" id="57577"/>
    <lineage>
        <taxon>Eukaryota</taxon>
        <taxon>Viridiplantae</taxon>
        <taxon>Streptophyta</taxon>
        <taxon>Embryophyta</taxon>
        <taxon>Tracheophyta</taxon>
        <taxon>Spermatophyta</taxon>
        <taxon>Magnoliopsida</taxon>
        <taxon>eudicotyledons</taxon>
        <taxon>Gunneridae</taxon>
        <taxon>Pentapetalae</taxon>
        <taxon>rosids</taxon>
        <taxon>fabids</taxon>
        <taxon>Fabales</taxon>
        <taxon>Fabaceae</taxon>
        <taxon>Papilionoideae</taxon>
        <taxon>50 kb inversion clade</taxon>
        <taxon>NPAAA clade</taxon>
        <taxon>Hologalegina</taxon>
        <taxon>IRL clade</taxon>
        <taxon>Trifolieae</taxon>
        <taxon>Trifolium</taxon>
    </lineage>
</organism>
<reference evidence="1" key="1">
    <citation type="submission" date="2023-10" db="EMBL/GenBank/DDBJ databases">
        <authorList>
            <person name="Rodriguez Cubillos JULIANA M."/>
            <person name="De Vega J."/>
        </authorList>
    </citation>
    <scope>NUCLEOTIDE SEQUENCE</scope>
</reference>
<evidence type="ECO:0000313" key="1">
    <source>
        <dbReference type="EMBL" id="CAJ2657291.1"/>
    </source>
</evidence>
<accession>A0ACB0KL75</accession>
<sequence>MATTNEKVLSHIHEDVAFSILSKLPLKSLSRFACICKLWALLFENPRFMDMLRKNKLSTHSMYSDTSLVLKHLLPKTFYDQFWYLCNGEKYDNKVKLDLPPPCKDNCPDFHILGSAINGFLCLYDLLGKVILWNPETNEYKVIPPRHVESSLPYKVTTDYIYFTLCGFGYDHVGHDYKVIRHVTFHSKYSTYFKGDTPRSNYLWQIYSLRSNSWRNLEVDMPFRDISIGLEGSEVYLNGMCHWITKAYDKYVVSFNLSTEVFYTTPFTLDMCKSYEILYSQRHLLVLNGSIALISNNSKAIEYFHIFILAELGVKESWIKLFTIGPLGCIYRPIGVGNKVDIIFVKTNDELISFDLNSQVIKEIGVQASRPYGCQVAIYKKCSFRLENLCANHSTGA</sequence>
<gene>
    <name evidence="1" type="ORF">MILVUS5_LOCUS23896</name>
</gene>
<protein>
    <submittedName>
        <fullName evidence="1">Uncharacterized protein</fullName>
    </submittedName>
</protein>
<dbReference type="Proteomes" id="UP001177021">
    <property type="component" value="Unassembled WGS sequence"/>
</dbReference>
<keyword evidence="2" id="KW-1185">Reference proteome</keyword>
<proteinExistence type="predicted"/>
<comment type="caution">
    <text evidence="1">The sequence shown here is derived from an EMBL/GenBank/DDBJ whole genome shotgun (WGS) entry which is preliminary data.</text>
</comment>
<name>A0ACB0KL75_TRIPR</name>
<dbReference type="EMBL" id="CASHSV030000311">
    <property type="protein sequence ID" value="CAJ2657291.1"/>
    <property type="molecule type" value="Genomic_DNA"/>
</dbReference>